<accession>A0A6H2DRL0</accession>
<dbReference type="CDD" id="cd00567">
    <property type="entry name" value="ACAD"/>
    <property type="match status" value="1"/>
</dbReference>
<dbReference type="PANTHER" id="PTHR48083:SF13">
    <property type="entry name" value="ACYL-COA DEHYDROGENASE FAMILY MEMBER 11"/>
    <property type="match status" value="1"/>
</dbReference>
<proteinExistence type="inferred from homology"/>
<sequence>MADKVESFVRSKIFTYEKDPRCEDHGPTDDLVQEMRALAREAGVLTPHIKDDSSHFSHLDTALILRKSGLSPLGPLAVNTFAPDEGNMYLLGKCASPEQKKRFLDQLVEGTSRSAFFMTEPADENGAGSDPSMMLTTAKPDGNHWVINGRKTFITGAKGAKVGIIMAKSDDGATMFLVDLPDPAIKIERVLDTIDSSMPGSHSVVNIDNLRVPADQMLGESGEGFKYAQVRLAPARLTHCMRWLGCCDRAQEIASDYACKRQAFGKPLVDHEGVGFMLAENQIDLKQAEMMIDWCASVLDTGDLGTTESSMAKVAVSEALFRIADNCVQVMGGTGLSKDTVVEQVFREVRAFRVYDGPTEVHKWSLAKKIKKAHKIANEG</sequence>
<keyword evidence="5 6" id="KW-0560">Oxidoreductase</keyword>
<keyword evidence="4 6" id="KW-0274">FAD</keyword>
<dbReference type="GO" id="GO:0050660">
    <property type="term" value="F:flavin adenine dinucleotide binding"/>
    <property type="evidence" value="ECO:0007669"/>
    <property type="project" value="InterPro"/>
</dbReference>
<dbReference type="Gene3D" id="1.20.140.10">
    <property type="entry name" value="Butyryl-CoA Dehydrogenase, subunit A, domain 3"/>
    <property type="match status" value="1"/>
</dbReference>
<dbReference type="InterPro" id="IPR009075">
    <property type="entry name" value="AcylCo_DH/oxidase_C"/>
</dbReference>
<evidence type="ECO:0000313" key="10">
    <source>
        <dbReference type="Proteomes" id="UP000501600"/>
    </source>
</evidence>
<dbReference type="Gene3D" id="1.10.540.10">
    <property type="entry name" value="Acyl-CoA dehydrogenase/oxidase, N-terminal domain"/>
    <property type="match status" value="1"/>
</dbReference>
<evidence type="ECO:0000256" key="1">
    <source>
        <dbReference type="ARBA" id="ARBA00001974"/>
    </source>
</evidence>
<dbReference type="EMBL" id="CP051217">
    <property type="protein sequence ID" value="QJB70848.1"/>
    <property type="molecule type" value="Genomic_DNA"/>
</dbReference>
<evidence type="ECO:0000313" key="9">
    <source>
        <dbReference type="EMBL" id="QJB70848.1"/>
    </source>
</evidence>
<dbReference type="GO" id="GO:0005737">
    <property type="term" value="C:cytoplasm"/>
    <property type="evidence" value="ECO:0007669"/>
    <property type="project" value="TreeGrafter"/>
</dbReference>
<dbReference type="InterPro" id="IPR037069">
    <property type="entry name" value="AcylCoA_DH/ox_N_sf"/>
</dbReference>
<dbReference type="Pfam" id="PF00441">
    <property type="entry name" value="Acyl-CoA_dh_1"/>
    <property type="match status" value="1"/>
</dbReference>
<dbReference type="InterPro" id="IPR050741">
    <property type="entry name" value="Acyl-CoA_dehydrogenase"/>
</dbReference>
<keyword evidence="3 6" id="KW-0285">Flavoprotein</keyword>
<gene>
    <name evidence="9" type="ORF">HF685_13365</name>
</gene>
<evidence type="ECO:0000256" key="3">
    <source>
        <dbReference type="ARBA" id="ARBA00022630"/>
    </source>
</evidence>
<dbReference type="SUPFAM" id="SSF47203">
    <property type="entry name" value="Acyl-CoA dehydrogenase C-terminal domain-like"/>
    <property type="match status" value="1"/>
</dbReference>
<dbReference type="RefSeq" id="WP_168821525.1">
    <property type="nucleotide sequence ID" value="NZ_CP051217.1"/>
</dbReference>
<feature type="domain" description="Acyl-CoA oxidase/dehydrogenase middle" evidence="8">
    <location>
        <begin position="116"/>
        <end position="193"/>
    </location>
</feature>
<dbReference type="PANTHER" id="PTHR48083">
    <property type="entry name" value="MEDIUM-CHAIN SPECIFIC ACYL-COA DEHYDROGENASE, MITOCHONDRIAL-RELATED"/>
    <property type="match status" value="1"/>
</dbReference>
<evidence type="ECO:0000256" key="2">
    <source>
        <dbReference type="ARBA" id="ARBA00009347"/>
    </source>
</evidence>
<dbReference type="InterPro" id="IPR046373">
    <property type="entry name" value="Acyl-CoA_Oxase/DH_mid-dom_sf"/>
</dbReference>
<dbReference type="AlphaFoldDB" id="A0A6H2DRL0"/>
<dbReference type="GO" id="GO:0003995">
    <property type="term" value="F:acyl-CoA dehydrogenase activity"/>
    <property type="evidence" value="ECO:0007669"/>
    <property type="project" value="TreeGrafter"/>
</dbReference>
<evidence type="ECO:0000259" key="8">
    <source>
        <dbReference type="Pfam" id="PF02770"/>
    </source>
</evidence>
<dbReference type="Pfam" id="PF02770">
    <property type="entry name" value="Acyl-CoA_dh_M"/>
    <property type="match status" value="1"/>
</dbReference>
<dbReference type="InterPro" id="IPR036250">
    <property type="entry name" value="AcylCo_DH-like_C"/>
</dbReference>
<organism evidence="9 10">
    <name type="scientific">Parasphingorhabdus halotolerans</name>
    <dbReference type="NCBI Taxonomy" id="2725558"/>
    <lineage>
        <taxon>Bacteria</taxon>
        <taxon>Pseudomonadati</taxon>
        <taxon>Pseudomonadota</taxon>
        <taxon>Alphaproteobacteria</taxon>
        <taxon>Sphingomonadales</taxon>
        <taxon>Sphingomonadaceae</taxon>
        <taxon>Parasphingorhabdus</taxon>
    </lineage>
</organism>
<evidence type="ECO:0000259" key="7">
    <source>
        <dbReference type="Pfam" id="PF00441"/>
    </source>
</evidence>
<dbReference type="InterPro" id="IPR006091">
    <property type="entry name" value="Acyl-CoA_Oxase/DH_mid-dom"/>
</dbReference>
<feature type="domain" description="Acyl-CoA dehydrogenase/oxidase C-terminal" evidence="7">
    <location>
        <begin position="222"/>
        <end position="369"/>
    </location>
</feature>
<evidence type="ECO:0000256" key="6">
    <source>
        <dbReference type="RuleBase" id="RU362125"/>
    </source>
</evidence>
<keyword evidence="10" id="KW-1185">Reference proteome</keyword>
<evidence type="ECO:0000256" key="5">
    <source>
        <dbReference type="ARBA" id="ARBA00023002"/>
    </source>
</evidence>
<comment type="similarity">
    <text evidence="2 6">Belongs to the acyl-CoA dehydrogenase family.</text>
</comment>
<reference evidence="9 10" key="1">
    <citation type="submission" date="2020-04" db="EMBL/GenBank/DDBJ databases">
        <title>Genome sequence for Sphingorhabdus sp. strain M1.</title>
        <authorList>
            <person name="Park S.-J."/>
        </authorList>
    </citation>
    <scope>NUCLEOTIDE SEQUENCE [LARGE SCALE GENOMIC DNA]</scope>
    <source>
        <strain evidence="9 10">JK6</strain>
    </source>
</reference>
<comment type="cofactor">
    <cofactor evidence="1 6">
        <name>FAD</name>
        <dbReference type="ChEBI" id="CHEBI:57692"/>
    </cofactor>
</comment>
<dbReference type="Proteomes" id="UP000501600">
    <property type="component" value="Chromosome"/>
</dbReference>
<dbReference type="GO" id="GO:0033539">
    <property type="term" value="P:fatty acid beta-oxidation using acyl-CoA dehydrogenase"/>
    <property type="evidence" value="ECO:0007669"/>
    <property type="project" value="TreeGrafter"/>
</dbReference>
<protein>
    <submittedName>
        <fullName evidence="9">Acyl-CoA dehydrogenase</fullName>
    </submittedName>
</protein>
<dbReference type="Gene3D" id="2.40.110.10">
    <property type="entry name" value="Butyryl-CoA Dehydrogenase, subunit A, domain 2"/>
    <property type="match status" value="1"/>
</dbReference>
<dbReference type="SUPFAM" id="SSF56645">
    <property type="entry name" value="Acyl-CoA dehydrogenase NM domain-like"/>
    <property type="match status" value="1"/>
</dbReference>
<dbReference type="KEGG" id="phao:HF685_13365"/>
<name>A0A6H2DRL0_9SPHN</name>
<evidence type="ECO:0000256" key="4">
    <source>
        <dbReference type="ARBA" id="ARBA00022827"/>
    </source>
</evidence>
<dbReference type="InterPro" id="IPR009100">
    <property type="entry name" value="AcylCoA_DH/oxidase_NM_dom_sf"/>
</dbReference>